<evidence type="ECO:0008006" key="4">
    <source>
        <dbReference type="Google" id="ProtNLM"/>
    </source>
</evidence>
<keyword evidence="3" id="KW-1185">Reference proteome</keyword>
<accession>A0A2M9A5F5</accession>
<gene>
    <name evidence="2" type="ORF">BGX16_0835</name>
</gene>
<protein>
    <recommendedName>
        <fullName evidence="4">Outer membrane protein beta-barrel domain-containing protein</fullName>
    </recommendedName>
</protein>
<dbReference type="EMBL" id="PGEX01000001">
    <property type="protein sequence ID" value="PJJ40883.1"/>
    <property type="molecule type" value="Genomic_DNA"/>
</dbReference>
<dbReference type="Proteomes" id="UP000231134">
    <property type="component" value="Unassembled WGS sequence"/>
</dbReference>
<feature type="signal peptide" evidence="1">
    <location>
        <begin position="1"/>
        <end position="20"/>
    </location>
</feature>
<sequence>MKRIFRIVGFLIAVASCAFAQPSDSSSTLVLAPNASEASSENLWVDLGVALDGAFGMWNVKLQEDHLKAPHVAFGLSGLIGYHHFAFRLSALGEYEAVYVSEGTQATINEGFWRLGGGAAVRFQSSKEKGVWAELGSAVMVALQDKITLCESQEQSIYWGLESHVKVPLEISAGYRFPLGAVSLEAALFGAYDLTNSTTFVVNERKHDARAWNVGARFVLWAVRL</sequence>
<comment type="caution">
    <text evidence="2">The sequence shown here is derived from an EMBL/GenBank/DDBJ whole genome shotgun (WGS) entry which is preliminary data.</text>
</comment>
<dbReference type="AlphaFoldDB" id="A0A2M9A5F5"/>
<feature type="chain" id="PRO_5014650556" description="Outer membrane protein beta-barrel domain-containing protein" evidence="1">
    <location>
        <begin position="21"/>
        <end position="225"/>
    </location>
</feature>
<dbReference type="PROSITE" id="PS51257">
    <property type="entry name" value="PROKAR_LIPOPROTEIN"/>
    <property type="match status" value="1"/>
</dbReference>
<evidence type="ECO:0000256" key="1">
    <source>
        <dbReference type="SAM" id="SignalP"/>
    </source>
</evidence>
<dbReference type="RefSeq" id="WP_146139520.1">
    <property type="nucleotide sequence ID" value="NZ_PGEX01000001.1"/>
</dbReference>
<reference evidence="2 3" key="1">
    <citation type="submission" date="2017-11" db="EMBL/GenBank/DDBJ databases">
        <title>Animal gut microbial communities from fecal samples from Wisconsin, USA.</title>
        <authorList>
            <person name="Neumann A."/>
        </authorList>
    </citation>
    <scope>NUCLEOTIDE SEQUENCE [LARGE SCALE GENOMIC DNA]</scope>
    <source>
        <strain evidence="2 3">UWS3</strain>
    </source>
</reference>
<organism evidence="2 3">
    <name type="scientific">Hallerella succinigenes</name>
    <dbReference type="NCBI Taxonomy" id="1896222"/>
    <lineage>
        <taxon>Bacteria</taxon>
        <taxon>Pseudomonadati</taxon>
        <taxon>Fibrobacterota</taxon>
        <taxon>Fibrobacteria</taxon>
        <taxon>Fibrobacterales</taxon>
        <taxon>Fibrobacteraceae</taxon>
        <taxon>Hallerella</taxon>
    </lineage>
</organism>
<name>A0A2M9A5F5_9BACT</name>
<keyword evidence="1" id="KW-0732">Signal</keyword>
<evidence type="ECO:0000313" key="2">
    <source>
        <dbReference type="EMBL" id="PJJ40883.1"/>
    </source>
</evidence>
<proteinExistence type="predicted"/>
<evidence type="ECO:0000313" key="3">
    <source>
        <dbReference type="Proteomes" id="UP000231134"/>
    </source>
</evidence>
<dbReference type="OrthoDB" id="9812771at2"/>